<organism evidence="1 2">
    <name type="scientific">Aspergillus vadensis (strain CBS 113365 / IMI 142717 / IBT 24658)</name>
    <dbReference type="NCBI Taxonomy" id="1448311"/>
    <lineage>
        <taxon>Eukaryota</taxon>
        <taxon>Fungi</taxon>
        <taxon>Dikarya</taxon>
        <taxon>Ascomycota</taxon>
        <taxon>Pezizomycotina</taxon>
        <taxon>Eurotiomycetes</taxon>
        <taxon>Eurotiomycetidae</taxon>
        <taxon>Eurotiales</taxon>
        <taxon>Aspergillaceae</taxon>
        <taxon>Aspergillus</taxon>
        <taxon>Aspergillus subgen. Circumdati</taxon>
    </lineage>
</organism>
<gene>
    <name evidence="1" type="ORF">BO88DRAFT_112958</name>
</gene>
<evidence type="ECO:0000313" key="2">
    <source>
        <dbReference type="Proteomes" id="UP000248405"/>
    </source>
</evidence>
<keyword evidence="2" id="KW-1185">Reference proteome</keyword>
<dbReference type="GeneID" id="37205874"/>
<dbReference type="AlphaFoldDB" id="A0A319B1P0"/>
<evidence type="ECO:0000313" key="1">
    <source>
        <dbReference type="EMBL" id="PYH66577.1"/>
    </source>
</evidence>
<reference evidence="1" key="1">
    <citation type="submission" date="2016-12" db="EMBL/GenBank/DDBJ databases">
        <title>The genomes of Aspergillus section Nigri reveals drivers in fungal speciation.</title>
        <authorList>
            <consortium name="DOE Joint Genome Institute"/>
            <person name="Vesth T.C."/>
            <person name="Nybo J."/>
            <person name="Theobald S."/>
            <person name="Brandl J."/>
            <person name="Frisvad J.C."/>
            <person name="Nielsen K.F."/>
            <person name="Lyhne E.K."/>
            <person name="Kogle M.E."/>
            <person name="Kuo A."/>
            <person name="Riley R."/>
            <person name="Clum A."/>
            <person name="Nolan M."/>
            <person name="Lipzen A."/>
            <person name="Salamov A."/>
            <person name="Henrissat B."/>
            <person name="Wiebenga A."/>
            <person name="De Vries R.P."/>
            <person name="Grigoriev I.V."/>
            <person name="Mortensen U.H."/>
            <person name="Andersen M.R."/>
            <person name="Baker S.E."/>
        </authorList>
    </citation>
    <scope>NUCLEOTIDE SEQUENCE [LARGE SCALE GENOMIC DNA]</scope>
    <source>
        <strain evidence="1">CBS 113365</strain>
    </source>
</reference>
<dbReference type="EMBL" id="KZ821633">
    <property type="protein sequence ID" value="PYH66577.1"/>
    <property type="molecule type" value="Genomic_DNA"/>
</dbReference>
<dbReference type="Proteomes" id="UP000248405">
    <property type="component" value="Unassembled WGS sequence"/>
</dbReference>
<protein>
    <submittedName>
        <fullName evidence="1">Uncharacterized protein</fullName>
    </submittedName>
</protein>
<accession>A0A319B1P0</accession>
<dbReference type="OrthoDB" id="4495630at2759"/>
<name>A0A319B1P0_ASPVC</name>
<sequence>MSAEEAIIQEAMAEVQTAANNDSLRKLLHSHLIRHCTAEKLQTFHKSTDKFRKYLVSNLAKNMTIDMFEQFGRELASELEKTL</sequence>
<proteinExistence type="predicted"/>
<dbReference type="RefSeq" id="XP_025560371.1">
    <property type="nucleotide sequence ID" value="XM_025701282.1"/>
</dbReference>